<keyword evidence="6" id="KW-0539">Nucleus</keyword>
<feature type="compositionally biased region" description="Polar residues" evidence="8">
    <location>
        <begin position="143"/>
        <end position="154"/>
    </location>
</feature>
<reference evidence="10" key="1">
    <citation type="journal article" date="2016" name="Nature">
        <title>Genome evolution in the allotetraploid frog Xenopus laevis.</title>
        <authorList>
            <person name="Session A.M."/>
            <person name="Uno Y."/>
            <person name="Kwon T."/>
            <person name="Chapman J.A."/>
            <person name="Toyoda A."/>
            <person name="Takahashi S."/>
            <person name="Fukui A."/>
            <person name="Hikosaka A."/>
            <person name="Suzuki A."/>
            <person name="Kondo M."/>
            <person name="van Heeringen S.J."/>
            <person name="Quigley I."/>
            <person name="Heinz S."/>
            <person name="Ogino H."/>
            <person name="Ochi H."/>
            <person name="Hellsten U."/>
            <person name="Lyons J.B."/>
            <person name="Simakov O."/>
            <person name="Putnam N."/>
            <person name="Stites J."/>
            <person name="Kuroki Y."/>
            <person name="Tanaka T."/>
            <person name="Michiue T."/>
            <person name="Watanabe M."/>
            <person name="Bogdanovic O."/>
            <person name="Lister R."/>
            <person name="Georgiou G."/>
            <person name="Paranjpe S.S."/>
            <person name="van Kruijsbergen I."/>
            <person name="Shu S."/>
            <person name="Carlson J."/>
            <person name="Kinoshita T."/>
            <person name="Ohta Y."/>
            <person name="Mawaribuchi S."/>
            <person name="Jenkins J."/>
            <person name="Grimwood J."/>
            <person name="Schmutz J."/>
            <person name="Mitros T."/>
            <person name="Mozaffari S.V."/>
            <person name="Suzuki Y."/>
            <person name="Haramoto Y."/>
            <person name="Yamamoto T.S."/>
            <person name="Takagi C."/>
            <person name="Heald R."/>
            <person name="Miller K."/>
            <person name="Haudenschild C."/>
            <person name="Kitzman J."/>
            <person name="Nakayama T."/>
            <person name="Izutsu Y."/>
            <person name="Robert J."/>
            <person name="Fortriede J."/>
            <person name="Burns K."/>
            <person name="Lotay V."/>
            <person name="Karimi K."/>
            <person name="Yasuoka Y."/>
            <person name="Dichmann D.S."/>
            <person name="Flajnik M.F."/>
            <person name="Houston D.W."/>
            <person name="Shendure J."/>
            <person name="DuPasquier L."/>
            <person name="Vize P.D."/>
            <person name="Zorn A.M."/>
            <person name="Ito M."/>
            <person name="Marcotte E.M."/>
            <person name="Wallingford J.B."/>
            <person name="Ito Y."/>
            <person name="Asashima M."/>
            <person name="Ueno N."/>
            <person name="Matsuda Y."/>
            <person name="Veenstra G.J."/>
            <person name="Fujiyama A."/>
            <person name="Harland R.M."/>
            <person name="Taira M."/>
            <person name="Rokhsar D.S."/>
        </authorList>
    </citation>
    <scope>NUCLEOTIDE SEQUENCE [LARGE SCALE GENOMIC DNA]</scope>
    <source>
        <strain evidence="10">J</strain>
    </source>
</reference>
<dbReference type="GO" id="GO:0005634">
    <property type="term" value="C:nucleus"/>
    <property type="evidence" value="ECO:0007669"/>
    <property type="project" value="UniProtKB-SubCell"/>
</dbReference>
<dbReference type="EMBL" id="CM004468">
    <property type="protein sequence ID" value="OCT93777.1"/>
    <property type="molecule type" value="Genomic_DNA"/>
</dbReference>
<protein>
    <recommendedName>
        <fullName evidence="7">Protein ripply3</fullName>
    </recommendedName>
</protein>
<dbReference type="GO" id="GO:0009880">
    <property type="term" value="P:embryonic pattern specification"/>
    <property type="evidence" value="ECO:0007669"/>
    <property type="project" value="TreeGrafter"/>
</dbReference>
<feature type="compositionally biased region" description="Basic and acidic residues" evidence="8">
    <location>
        <begin position="58"/>
        <end position="68"/>
    </location>
</feature>
<evidence type="ECO:0000256" key="8">
    <source>
        <dbReference type="SAM" id="MobiDB-lite"/>
    </source>
</evidence>
<dbReference type="PANTHER" id="PTHR16770">
    <property type="entry name" value="PROTEIN RIPPLY-LIKE"/>
    <property type="match status" value="1"/>
</dbReference>
<evidence type="ECO:0000256" key="1">
    <source>
        <dbReference type="ARBA" id="ARBA00004123"/>
    </source>
</evidence>
<keyword evidence="4" id="KW-0805">Transcription regulation</keyword>
<feature type="region of interest" description="Disordered" evidence="8">
    <location>
        <begin position="143"/>
        <end position="171"/>
    </location>
</feature>
<dbReference type="AlphaFoldDB" id="A0A974DNC3"/>
<gene>
    <name evidence="9" type="ORF">XELAEV_18011448mg</name>
</gene>
<keyword evidence="3" id="KW-0217">Developmental protein</keyword>
<proteinExistence type="inferred from homology"/>
<dbReference type="Pfam" id="PF14998">
    <property type="entry name" value="Ripply"/>
    <property type="match status" value="1"/>
</dbReference>
<keyword evidence="5" id="KW-0804">Transcription</keyword>
<evidence type="ECO:0000256" key="5">
    <source>
        <dbReference type="ARBA" id="ARBA00023163"/>
    </source>
</evidence>
<name>A0A974DNC3_XENLA</name>
<evidence type="ECO:0000256" key="6">
    <source>
        <dbReference type="ARBA" id="ARBA00023242"/>
    </source>
</evidence>
<evidence type="ECO:0000256" key="2">
    <source>
        <dbReference type="ARBA" id="ARBA00006944"/>
    </source>
</evidence>
<evidence type="ECO:0000256" key="4">
    <source>
        <dbReference type="ARBA" id="ARBA00023015"/>
    </source>
</evidence>
<evidence type="ECO:0000313" key="10">
    <source>
        <dbReference type="Proteomes" id="UP000694892"/>
    </source>
</evidence>
<dbReference type="PANTHER" id="PTHR16770:SF4">
    <property type="entry name" value="PROTEIN RIPPLY3"/>
    <property type="match status" value="1"/>
</dbReference>
<organism evidence="9 10">
    <name type="scientific">Xenopus laevis</name>
    <name type="common">African clawed frog</name>
    <dbReference type="NCBI Taxonomy" id="8355"/>
    <lineage>
        <taxon>Eukaryota</taxon>
        <taxon>Metazoa</taxon>
        <taxon>Chordata</taxon>
        <taxon>Craniata</taxon>
        <taxon>Vertebrata</taxon>
        <taxon>Euteleostomi</taxon>
        <taxon>Amphibia</taxon>
        <taxon>Batrachia</taxon>
        <taxon>Anura</taxon>
        <taxon>Pipoidea</taxon>
        <taxon>Pipidae</taxon>
        <taxon>Xenopodinae</taxon>
        <taxon>Xenopus</taxon>
        <taxon>Xenopus</taxon>
    </lineage>
</organism>
<accession>A0A974DNC3</accession>
<comment type="similarity">
    <text evidence="2">Belongs to the ripply family.</text>
</comment>
<evidence type="ECO:0000313" key="9">
    <source>
        <dbReference type="EMBL" id="OCT93777.1"/>
    </source>
</evidence>
<dbReference type="GO" id="GO:0000122">
    <property type="term" value="P:negative regulation of transcription by RNA polymerase II"/>
    <property type="evidence" value="ECO:0007669"/>
    <property type="project" value="TreeGrafter"/>
</dbReference>
<dbReference type="Proteomes" id="UP000694892">
    <property type="component" value="Chromosome 2L"/>
</dbReference>
<sequence>MKSYIGSRVRQEQCKEYKGTDASITPTNDRDISIECISSLALWRPWLLRAEDRELDVQQRRSGEDNGDPRNTGPKGALGFQHPVRLYMPKSKTSEYLQHMGRKVLASFPVQATIHFYNDDSDSEEEDEEMEFYNYYQNCAANGVNSSRGSNDDYSIQGGPKRNISSHTGSA</sequence>
<comment type="subcellular location">
    <subcellularLocation>
        <location evidence="1">Nucleus</location>
    </subcellularLocation>
</comment>
<evidence type="ECO:0000256" key="7">
    <source>
        <dbReference type="ARBA" id="ARBA00040827"/>
    </source>
</evidence>
<feature type="region of interest" description="Disordered" evidence="8">
    <location>
        <begin position="58"/>
        <end position="80"/>
    </location>
</feature>
<dbReference type="InterPro" id="IPR028127">
    <property type="entry name" value="Ripply_fam"/>
</dbReference>
<evidence type="ECO:0000256" key="3">
    <source>
        <dbReference type="ARBA" id="ARBA00022473"/>
    </source>
</evidence>